<keyword evidence="1" id="KW-0472">Membrane</keyword>
<feature type="transmembrane region" description="Helical" evidence="1">
    <location>
        <begin position="20"/>
        <end position="40"/>
    </location>
</feature>
<dbReference type="AlphaFoldDB" id="A0A2Z4ABN2"/>
<evidence type="ECO:0000256" key="1">
    <source>
        <dbReference type="SAM" id="Phobius"/>
    </source>
</evidence>
<keyword evidence="1" id="KW-0812">Transmembrane</keyword>
<protein>
    <submittedName>
        <fullName evidence="2">Uncharacterized protein</fullName>
    </submittedName>
</protein>
<dbReference type="KEGG" id="mtar:DF168_00452"/>
<proteinExistence type="predicted"/>
<name>A0A2Z4ABN2_9BACT</name>
<dbReference type="Proteomes" id="UP000247465">
    <property type="component" value="Chromosome"/>
</dbReference>
<organism evidence="2 3">
    <name type="scientific">Candidatus Moanibacter tarae</name>
    <dbReference type="NCBI Taxonomy" id="2200854"/>
    <lineage>
        <taxon>Bacteria</taxon>
        <taxon>Pseudomonadati</taxon>
        <taxon>Verrucomicrobiota</taxon>
        <taxon>Opitutia</taxon>
        <taxon>Puniceicoccales</taxon>
        <taxon>Puniceicoccales incertae sedis</taxon>
        <taxon>Candidatus Moanibacter</taxon>
    </lineage>
</organism>
<gene>
    <name evidence="2" type="ORF">DF168_00452</name>
</gene>
<sequence length="132" mass="14942">MKFKMVPKLLVIQDRFRSIFFRTGTVVLTGLSAVILVIALTEWKLSATVLPDFSSIGDVSAKKRAFLDFLLPIVERENLRILNNRFGVKEIAVRFSEGKPISNGKIKWLKRLAKKYGISVPEKFSMDFSCGC</sequence>
<keyword evidence="1" id="KW-1133">Transmembrane helix</keyword>
<evidence type="ECO:0000313" key="2">
    <source>
        <dbReference type="EMBL" id="AWT59271.1"/>
    </source>
</evidence>
<evidence type="ECO:0000313" key="3">
    <source>
        <dbReference type="Proteomes" id="UP000247465"/>
    </source>
</evidence>
<accession>A0A2Z4ABN2</accession>
<dbReference type="EMBL" id="CP029803">
    <property type="protein sequence ID" value="AWT59271.1"/>
    <property type="molecule type" value="Genomic_DNA"/>
</dbReference>
<reference evidence="2 3" key="1">
    <citation type="submission" date="2018-06" db="EMBL/GenBank/DDBJ databases">
        <title>Draft Genome Sequence of a Novel Marine Bacterium Related to the Verrucomicrobia.</title>
        <authorList>
            <person name="Vosseberg J."/>
            <person name="Martijn J."/>
            <person name="Ettema T.J.G."/>
        </authorList>
    </citation>
    <scope>NUCLEOTIDE SEQUENCE [LARGE SCALE GENOMIC DNA]</scope>
    <source>
        <strain evidence="2">TARA_B100001123</strain>
    </source>
</reference>